<feature type="compositionally biased region" description="Acidic residues" evidence="1">
    <location>
        <begin position="201"/>
        <end position="210"/>
    </location>
</feature>
<evidence type="ECO:0000256" key="1">
    <source>
        <dbReference type="SAM" id="MobiDB-lite"/>
    </source>
</evidence>
<name>A0AAN6JJE8_9BASI</name>
<evidence type="ECO:0000313" key="2">
    <source>
        <dbReference type="EMBL" id="KAK0526818.1"/>
    </source>
</evidence>
<dbReference type="EMBL" id="JAPDMQ010000337">
    <property type="protein sequence ID" value="KAK0526818.1"/>
    <property type="molecule type" value="Genomic_DNA"/>
</dbReference>
<gene>
    <name evidence="2" type="ORF">OC842_005065</name>
</gene>
<organism evidence="2 3">
    <name type="scientific">Tilletia horrida</name>
    <dbReference type="NCBI Taxonomy" id="155126"/>
    <lineage>
        <taxon>Eukaryota</taxon>
        <taxon>Fungi</taxon>
        <taxon>Dikarya</taxon>
        <taxon>Basidiomycota</taxon>
        <taxon>Ustilaginomycotina</taxon>
        <taxon>Exobasidiomycetes</taxon>
        <taxon>Tilletiales</taxon>
        <taxon>Tilletiaceae</taxon>
        <taxon>Tilletia</taxon>
    </lineage>
</organism>
<feature type="compositionally biased region" description="Polar residues" evidence="1">
    <location>
        <begin position="217"/>
        <end position="226"/>
    </location>
</feature>
<comment type="caution">
    <text evidence="2">The sequence shown here is derived from an EMBL/GenBank/DDBJ whole genome shotgun (WGS) entry which is preliminary data.</text>
</comment>
<dbReference type="Proteomes" id="UP001176521">
    <property type="component" value="Unassembled WGS sequence"/>
</dbReference>
<sequence length="767" mass="82848">MPFFIQTQRVSRLSPNRALPPGALPFKTVYDLHQHLFGANDAKRHLPVPGRRIEDGPRFISQFKLSHCLLNVNVAALLDSTDGVDGTGNQPPVKPLADVTLTFGEQLDTDKEICQLKADVAEYDKMRKQMYDTCCAMMMHIDMLANCVIDGYASVEARLKKTRQITKQIDLTNRDNGNAIPGSPSMKRNPFLRYRGRSHLDEEEEQSDTDDGLRDQATFSSSNTSSKLKLHIDRNGADCDTRLDVTDKTAGTTYDDAVPFSAATEAEVEVDTAKLTKDDLTSVLQAAAAVAEAETVTKLNQNLIRRVSVTSSADSDKTLFDVAKKTEPPAADPLNKSAAATIVPARAEFESSCAPEATASVTAATVPNSDGVQHQLDIELELDLDLTPKPKKVQSKIALTTGWVKAAIQHSAKPTPSTPRRTVFASRSGASALPAAFVEDEDEDRTPRATAAFVDDLDKTPRASAVVSAQQHKLRTSKRALSWTLREIYHADDDREPDSPTAPRNKSWTPSQRKGDSKSERSISAAVSLTSAKQSVLGLAVSSERIPFGSSAATAALPHTPPRPRASAVPLASVPGRSRQTLANPKSASKNEEDEEPQPEATCSVLGGVSLCSTPPRLRTQARLMAPSRLTVFRDEDEEEADVIPTAPTERRLARLIMRRDEKENTGTDSAAQLAHTYPGGSPSSASARNRPLDISQPAMNGNRSGSARTCCIARSAPASAGLRPREGRVALKDVTHALAGGRRRVSIRDNFAHLGIKVAVCRPVAA</sequence>
<dbReference type="AlphaFoldDB" id="A0AAN6JJE8"/>
<feature type="compositionally biased region" description="Polar residues" evidence="1">
    <location>
        <begin position="578"/>
        <end position="588"/>
    </location>
</feature>
<proteinExistence type="predicted"/>
<feature type="compositionally biased region" description="Polar residues" evidence="1">
    <location>
        <begin position="502"/>
        <end position="512"/>
    </location>
</feature>
<keyword evidence="3" id="KW-1185">Reference proteome</keyword>
<protein>
    <submittedName>
        <fullName evidence="2">Uncharacterized protein</fullName>
    </submittedName>
</protein>
<reference evidence="2" key="1">
    <citation type="journal article" date="2023" name="PhytoFront">
        <title>Draft Genome Resources of Seven Strains of Tilletia horrida, Causal Agent of Kernel Smut of Rice.</title>
        <authorList>
            <person name="Khanal S."/>
            <person name="Antony Babu S."/>
            <person name="Zhou X.G."/>
        </authorList>
    </citation>
    <scope>NUCLEOTIDE SEQUENCE</scope>
    <source>
        <strain evidence="2">TX3</strain>
    </source>
</reference>
<evidence type="ECO:0000313" key="3">
    <source>
        <dbReference type="Proteomes" id="UP001176521"/>
    </source>
</evidence>
<feature type="region of interest" description="Disordered" evidence="1">
    <location>
        <begin position="170"/>
        <end position="226"/>
    </location>
</feature>
<feature type="region of interest" description="Disordered" evidence="1">
    <location>
        <begin position="492"/>
        <end position="522"/>
    </location>
</feature>
<accession>A0AAN6JJE8</accession>
<feature type="region of interest" description="Disordered" evidence="1">
    <location>
        <begin position="553"/>
        <end position="601"/>
    </location>
</feature>
<feature type="region of interest" description="Disordered" evidence="1">
    <location>
        <begin position="663"/>
        <end position="691"/>
    </location>
</feature>